<dbReference type="VEuPathDB" id="FungiDB:SAPIO_CDS2461"/>
<dbReference type="KEGG" id="sapo:SAPIO_CDS2461"/>
<dbReference type="InterPro" id="IPR037523">
    <property type="entry name" value="VOC_core"/>
</dbReference>
<dbReference type="OMA" id="YCDCLGM"/>
<dbReference type="GO" id="GO:0016829">
    <property type="term" value="F:lyase activity"/>
    <property type="evidence" value="ECO:0007669"/>
    <property type="project" value="UniProtKB-KW"/>
</dbReference>
<gene>
    <name evidence="3" type="ORF">SAPIO_CDS2461</name>
</gene>
<sequence>MLNDNNMVQSSDGLRELSSLYPPVGRQHPGDLKDNPPIPEHHPTVGYRLTHFMLRIRDPRSTLHFYIDLMGMRTIFTTNTGPFTIYYLAYPQTPAHRADPSVFSRDMIPHSVLSRTLGLLELCHYHGSENQPTSYISNGNTPPHLGFNHLGFTVPNVKSAVDRLREQGVKIVKDIGEGPVEGIPTTTWEKATHGIATDPLDPTFERILQQIAFVEDPNGYFVELVPQEFTIQG</sequence>
<dbReference type="PANTHER" id="PTHR10374">
    <property type="entry name" value="LACTOYLGLUTATHIONE LYASE GLYOXALASE I"/>
    <property type="match status" value="1"/>
</dbReference>
<dbReference type="SUPFAM" id="SSF54593">
    <property type="entry name" value="Glyoxalase/Bleomycin resistance protein/Dihydroxybiphenyl dioxygenase"/>
    <property type="match status" value="1"/>
</dbReference>
<protein>
    <submittedName>
        <fullName evidence="3">Lactoylglutathione lyase</fullName>
    </submittedName>
</protein>
<reference evidence="3 4" key="1">
    <citation type="journal article" date="2014" name="Genome Announc.">
        <title>Draft genome sequence of the pathogenic fungus Scedosporium apiospermum.</title>
        <authorList>
            <person name="Vandeputte P."/>
            <person name="Ghamrawi S."/>
            <person name="Rechenmann M."/>
            <person name="Iltis A."/>
            <person name="Giraud S."/>
            <person name="Fleury M."/>
            <person name="Thornton C."/>
            <person name="Delhaes L."/>
            <person name="Meyer W."/>
            <person name="Papon N."/>
            <person name="Bouchara J.P."/>
        </authorList>
    </citation>
    <scope>NUCLEOTIDE SEQUENCE [LARGE SCALE GENOMIC DNA]</scope>
    <source>
        <strain evidence="3 4">IHEM 14462</strain>
    </source>
</reference>
<dbReference type="OrthoDB" id="16820at2759"/>
<proteinExistence type="predicted"/>
<evidence type="ECO:0000313" key="3">
    <source>
        <dbReference type="EMBL" id="KEZ45047.1"/>
    </source>
</evidence>
<keyword evidence="4" id="KW-1185">Reference proteome</keyword>
<dbReference type="EMBL" id="JOWA01000086">
    <property type="protein sequence ID" value="KEZ45047.1"/>
    <property type="molecule type" value="Genomic_DNA"/>
</dbReference>
<evidence type="ECO:0000313" key="4">
    <source>
        <dbReference type="Proteomes" id="UP000028545"/>
    </source>
</evidence>
<name>A0A084GCI5_PSEDA</name>
<dbReference type="Proteomes" id="UP000028545">
    <property type="component" value="Unassembled WGS sequence"/>
</dbReference>
<organism evidence="3 4">
    <name type="scientific">Pseudallescheria apiosperma</name>
    <name type="common">Scedosporium apiospermum</name>
    <dbReference type="NCBI Taxonomy" id="563466"/>
    <lineage>
        <taxon>Eukaryota</taxon>
        <taxon>Fungi</taxon>
        <taxon>Dikarya</taxon>
        <taxon>Ascomycota</taxon>
        <taxon>Pezizomycotina</taxon>
        <taxon>Sordariomycetes</taxon>
        <taxon>Hypocreomycetidae</taxon>
        <taxon>Microascales</taxon>
        <taxon>Microascaceae</taxon>
        <taxon>Scedosporium</taxon>
    </lineage>
</organism>
<dbReference type="Gene3D" id="3.10.180.10">
    <property type="entry name" value="2,3-Dihydroxybiphenyl 1,2-Dioxygenase, domain 1"/>
    <property type="match status" value="1"/>
</dbReference>
<feature type="compositionally biased region" description="Polar residues" evidence="1">
    <location>
        <begin position="1"/>
        <end position="12"/>
    </location>
</feature>
<comment type="caution">
    <text evidence="3">The sequence shown here is derived from an EMBL/GenBank/DDBJ whole genome shotgun (WGS) entry which is preliminary data.</text>
</comment>
<dbReference type="GeneID" id="27721533"/>
<dbReference type="AlphaFoldDB" id="A0A084GCI5"/>
<evidence type="ECO:0000256" key="1">
    <source>
        <dbReference type="SAM" id="MobiDB-lite"/>
    </source>
</evidence>
<dbReference type="PROSITE" id="PS51819">
    <property type="entry name" value="VOC"/>
    <property type="match status" value="1"/>
</dbReference>
<dbReference type="InterPro" id="IPR029068">
    <property type="entry name" value="Glyas_Bleomycin-R_OHBP_Dase"/>
</dbReference>
<feature type="region of interest" description="Disordered" evidence="1">
    <location>
        <begin position="1"/>
        <end position="41"/>
    </location>
</feature>
<dbReference type="PANTHER" id="PTHR10374:SF19">
    <property type="entry name" value="LYASE (GLO1), PUTATIVE (AFU_ORTHOLOGUE AFUA_2G13550)-RELATED"/>
    <property type="match status" value="1"/>
</dbReference>
<dbReference type="Pfam" id="PF00903">
    <property type="entry name" value="Glyoxalase"/>
    <property type="match status" value="1"/>
</dbReference>
<dbReference type="InterPro" id="IPR004360">
    <property type="entry name" value="Glyas_Fos-R_dOase_dom"/>
</dbReference>
<feature type="compositionally biased region" description="Basic and acidic residues" evidence="1">
    <location>
        <begin position="28"/>
        <end position="41"/>
    </location>
</feature>
<dbReference type="RefSeq" id="XP_016644846.1">
    <property type="nucleotide sequence ID" value="XM_016785470.1"/>
</dbReference>
<evidence type="ECO:0000259" key="2">
    <source>
        <dbReference type="PROSITE" id="PS51819"/>
    </source>
</evidence>
<keyword evidence="3" id="KW-0456">Lyase</keyword>
<feature type="domain" description="VOC" evidence="2">
    <location>
        <begin position="48"/>
        <end position="227"/>
    </location>
</feature>
<dbReference type="HOGENOM" id="CLU_046006_1_0_1"/>
<accession>A0A084GCI5</accession>